<keyword evidence="9 13" id="KW-0007">Acetylation</keyword>
<evidence type="ECO:0000256" key="7">
    <source>
        <dbReference type="ARBA" id="ARBA00022840"/>
    </source>
</evidence>
<dbReference type="InterPro" id="IPR000719">
    <property type="entry name" value="Prot_kinase_dom"/>
</dbReference>
<dbReference type="Gene3D" id="1.10.510.10">
    <property type="entry name" value="Transferase(Phosphotransferase) domain 1"/>
    <property type="match status" value="1"/>
</dbReference>
<dbReference type="SMART" id="SM00220">
    <property type="entry name" value="S_TKc"/>
    <property type="match status" value="1"/>
</dbReference>
<feature type="region of interest" description="Disordered" evidence="15">
    <location>
        <begin position="1206"/>
        <end position="1243"/>
    </location>
</feature>
<dbReference type="Pfam" id="PF12014">
    <property type="entry name" value="Cyclin_D1_bind"/>
    <property type="match status" value="1"/>
</dbReference>
<evidence type="ECO:0000256" key="15">
    <source>
        <dbReference type="SAM" id="MobiDB-lite"/>
    </source>
</evidence>
<dbReference type="FunFam" id="3.30.200.20:FF:000042">
    <property type="entry name" value="Aurora kinase A"/>
    <property type="match status" value="1"/>
</dbReference>
<dbReference type="Pfam" id="PF01015">
    <property type="entry name" value="Ribosomal_S3Ae"/>
    <property type="match status" value="1"/>
</dbReference>
<dbReference type="InterPro" id="IPR018281">
    <property type="entry name" value="Ribosomal_eS1_CS"/>
</dbReference>
<dbReference type="SMART" id="SM00256">
    <property type="entry name" value="FBOX"/>
    <property type="match status" value="1"/>
</dbReference>
<accession>A0A4T0ET46</accession>
<evidence type="ECO:0000313" key="19">
    <source>
        <dbReference type="EMBL" id="TIB07667.1"/>
    </source>
</evidence>
<dbReference type="GO" id="GO:0004674">
    <property type="term" value="F:protein serine/threonine kinase activity"/>
    <property type="evidence" value="ECO:0007669"/>
    <property type="project" value="UniProtKB-KW"/>
</dbReference>
<evidence type="ECO:0000256" key="8">
    <source>
        <dbReference type="ARBA" id="ARBA00022980"/>
    </source>
</evidence>
<evidence type="ECO:0000256" key="11">
    <source>
        <dbReference type="ARBA" id="ARBA00047899"/>
    </source>
</evidence>
<evidence type="ECO:0000259" key="16">
    <source>
        <dbReference type="PROSITE" id="PS50011"/>
    </source>
</evidence>
<evidence type="ECO:0000259" key="17">
    <source>
        <dbReference type="PROSITE" id="PS50181"/>
    </source>
</evidence>
<dbReference type="InterPro" id="IPR008271">
    <property type="entry name" value="Ser/Thr_kinase_AS"/>
</dbReference>
<protein>
    <recommendedName>
        <fullName evidence="13">Small ribosomal subunit protein eS1</fullName>
    </recommendedName>
</protein>
<feature type="modified residue" description="N-acetylalanine; partial" evidence="13">
    <location>
        <position position="2"/>
    </location>
</feature>
<dbReference type="InterPro" id="IPR011009">
    <property type="entry name" value="Kinase-like_dom_sf"/>
</dbReference>
<dbReference type="Gene3D" id="1.20.1280.50">
    <property type="match status" value="1"/>
</dbReference>
<feature type="initiator methionine" description="Removed" evidence="13">
    <location>
        <position position="1"/>
    </location>
</feature>
<evidence type="ECO:0000256" key="14">
    <source>
        <dbReference type="RuleBase" id="RU000668"/>
    </source>
</evidence>
<organism evidence="19 20">
    <name type="scientific">Wallemia ichthyophaga</name>
    <dbReference type="NCBI Taxonomy" id="245174"/>
    <lineage>
        <taxon>Eukaryota</taxon>
        <taxon>Fungi</taxon>
        <taxon>Dikarya</taxon>
        <taxon>Basidiomycota</taxon>
        <taxon>Wallemiomycotina</taxon>
        <taxon>Wallemiomycetes</taxon>
        <taxon>Wallemiales</taxon>
        <taxon>Wallemiaceae</taxon>
        <taxon>Wallemia</taxon>
    </lineage>
</organism>
<dbReference type="InterPro" id="IPR027500">
    <property type="entry name" value="Ribosomal_eS1_euk"/>
</dbReference>
<dbReference type="CDD" id="cd05574">
    <property type="entry name" value="STKc_phototropin_like"/>
    <property type="match status" value="1"/>
</dbReference>
<dbReference type="Gene3D" id="3.30.200.20">
    <property type="entry name" value="Phosphorylase Kinase, domain 1"/>
    <property type="match status" value="1"/>
</dbReference>
<evidence type="ECO:0000256" key="10">
    <source>
        <dbReference type="ARBA" id="ARBA00023274"/>
    </source>
</evidence>
<dbReference type="GO" id="GO:0006412">
    <property type="term" value="P:translation"/>
    <property type="evidence" value="ECO:0007669"/>
    <property type="project" value="UniProtKB-UniRule"/>
</dbReference>
<reference evidence="19 20" key="1">
    <citation type="submission" date="2019-03" db="EMBL/GenBank/DDBJ databases">
        <title>Sequencing 23 genomes of Wallemia ichthyophaga.</title>
        <authorList>
            <person name="Gostincar C."/>
        </authorList>
    </citation>
    <scope>NUCLEOTIDE SEQUENCE [LARGE SCALE GENOMIC DNA]</scope>
    <source>
        <strain evidence="19 20">EXF-8621</strain>
    </source>
</reference>
<dbReference type="SMART" id="SM01397">
    <property type="entry name" value="Ribosomal_S3Ae"/>
    <property type="match status" value="1"/>
</dbReference>
<evidence type="ECO:0000256" key="5">
    <source>
        <dbReference type="ARBA" id="ARBA00022741"/>
    </source>
</evidence>
<feature type="domain" description="Protein kinase" evidence="16">
    <location>
        <begin position="401"/>
        <end position="687"/>
    </location>
</feature>
<feature type="domain" description="F-box" evidence="17">
    <location>
        <begin position="767"/>
        <end position="813"/>
    </location>
</feature>
<comment type="catalytic activity">
    <reaction evidence="11">
        <text>L-threonyl-[protein] + ATP = O-phospho-L-threonyl-[protein] + ADP + H(+)</text>
        <dbReference type="Rhea" id="RHEA:46608"/>
        <dbReference type="Rhea" id="RHEA-COMP:11060"/>
        <dbReference type="Rhea" id="RHEA-COMP:11605"/>
        <dbReference type="ChEBI" id="CHEBI:15378"/>
        <dbReference type="ChEBI" id="CHEBI:30013"/>
        <dbReference type="ChEBI" id="CHEBI:30616"/>
        <dbReference type="ChEBI" id="CHEBI:61977"/>
        <dbReference type="ChEBI" id="CHEBI:456216"/>
        <dbReference type="EC" id="2.7.11.1"/>
    </reaction>
</comment>
<dbReference type="SUPFAM" id="SSF81383">
    <property type="entry name" value="F-box domain"/>
    <property type="match status" value="1"/>
</dbReference>
<evidence type="ECO:0000259" key="18">
    <source>
        <dbReference type="PROSITE" id="PS51285"/>
    </source>
</evidence>
<comment type="subcellular location">
    <subcellularLocation>
        <location evidence="1 13">Cytoplasm</location>
    </subcellularLocation>
</comment>
<evidence type="ECO:0000313" key="20">
    <source>
        <dbReference type="Proteomes" id="UP000306954"/>
    </source>
</evidence>
<dbReference type="GO" id="GO:0003735">
    <property type="term" value="F:structural constituent of ribosome"/>
    <property type="evidence" value="ECO:0007669"/>
    <property type="project" value="UniProtKB-UniRule"/>
</dbReference>
<keyword evidence="10 13" id="KW-0687">Ribonucleoprotein</keyword>
<keyword evidence="6" id="KW-0418">Kinase</keyword>
<comment type="subunit">
    <text evidence="13">Component of the small ribosomal subunit. Mature ribosomes consist of a small (40S) and a large (60S) subunit. The 40S subunit contains about 33 different proteins and 1 molecule of RNA (18S). The 60S subunit contains about 49 different proteins and 3 molecules of RNA (25S, 5.8S and 5S).</text>
</comment>
<dbReference type="PROSITE" id="PS50011">
    <property type="entry name" value="PROTEIN_KINASE_DOM"/>
    <property type="match status" value="1"/>
</dbReference>
<keyword evidence="13" id="KW-0963">Cytoplasm</keyword>
<evidence type="ECO:0000256" key="1">
    <source>
        <dbReference type="ARBA" id="ARBA00004496"/>
    </source>
</evidence>
<dbReference type="PROSITE" id="PS51285">
    <property type="entry name" value="AGC_KINASE_CTER"/>
    <property type="match status" value="1"/>
</dbReference>
<dbReference type="Proteomes" id="UP000306954">
    <property type="component" value="Unassembled WGS sequence"/>
</dbReference>
<dbReference type="PROSITE" id="PS00108">
    <property type="entry name" value="PROTEIN_KINASE_ST"/>
    <property type="match status" value="1"/>
</dbReference>
<comment type="catalytic activity">
    <reaction evidence="12">
        <text>L-seryl-[protein] + ATP = O-phospho-L-seryl-[protein] + ADP + H(+)</text>
        <dbReference type="Rhea" id="RHEA:17989"/>
        <dbReference type="Rhea" id="RHEA-COMP:9863"/>
        <dbReference type="Rhea" id="RHEA-COMP:11604"/>
        <dbReference type="ChEBI" id="CHEBI:15378"/>
        <dbReference type="ChEBI" id="CHEBI:29999"/>
        <dbReference type="ChEBI" id="CHEBI:30616"/>
        <dbReference type="ChEBI" id="CHEBI:83421"/>
        <dbReference type="ChEBI" id="CHEBI:456216"/>
        <dbReference type="EC" id="2.7.11.1"/>
    </reaction>
</comment>
<dbReference type="InterPro" id="IPR001593">
    <property type="entry name" value="Ribosomal_eS1"/>
</dbReference>
<feature type="domain" description="AGC-kinase C-terminal" evidence="18">
    <location>
        <begin position="688"/>
        <end position="753"/>
    </location>
</feature>
<proteinExistence type="inferred from homology"/>
<dbReference type="CDD" id="cd09917">
    <property type="entry name" value="F-box_SF"/>
    <property type="match status" value="1"/>
</dbReference>
<evidence type="ECO:0000256" key="2">
    <source>
        <dbReference type="ARBA" id="ARBA00009903"/>
    </source>
</evidence>
<keyword evidence="5" id="KW-0547">Nucleotide-binding</keyword>
<comment type="similarity">
    <text evidence="13 14">Belongs to the eukaryotic ribosomal protein eS1 family.</text>
</comment>
<dbReference type="PROSITE" id="PS01191">
    <property type="entry name" value="RIBOSOMAL_S3AE"/>
    <property type="match status" value="1"/>
</dbReference>
<evidence type="ECO:0000256" key="12">
    <source>
        <dbReference type="ARBA" id="ARBA00048679"/>
    </source>
</evidence>
<dbReference type="GO" id="GO:0005524">
    <property type="term" value="F:ATP binding"/>
    <property type="evidence" value="ECO:0007669"/>
    <property type="project" value="UniProtKB-KW"/>
</dbReference>
<feature type="compositionally biased region" description="Basic and acidic residues" evidence="15">
    <location>
        <begin position="1218"/>
        <end position="1227"/>
    </location>
</feature>
<comment type="similarity">
    <text evidence="2">Belongs to the protein kinase superfamily. AGC Ser/Thr protein kinase family.</text>
</comment>
<dbReference type="InterPro" id="IPR001810">
    <property type="entry name" value="F-box_dom"/>
</dbReference>
<name>A0A4T0ET46_WALIC</name>
<keyword evidence="8 13" id="KW-0689">Ribosomal protein</keyword>
<evidence type="ECO:0000256" key="3">
    <source>
        <dbReference type="ARBA" id="ARBA00022527"/>
    </source>
</evidence>
<dbReference type="InterPro" id="IPR036047">
    <property type="entry name" value="F-box-like_dom_sf"/>
</dbReference>
<dbReference type="Pfam" id="PF00069">
    <property type="entry name" value="Pkinase"/>
    <property type="match status" value="1"/>
</dbReference>
<keyword evidence="7" id="KW-0067">ATP-binding</keyword>
<gene>
    <name evidence="13" type="primary">RPS1</name>
    <name evidence="19" type="ORF">E3P90_03983</name>
</gene>
<dbReference type="PANTHER" id="PTHR45637">
    <property type="entry name" value="FLIPPASE KINASE 1-RELATED"/>
    <property type="match status" value="1"/>
</dbReference>
<evidence type="ECO:0000256" key="4">
    <source>
        <dbReference type="ARBA" id="ARBA00022679"/>
    </source>
</evidence>
<dbReference type="InterPro" id="IPR000961">
    <property type="entry name" value="AGC-kinase_C"/>
</dbReference>
<comment type="caution">
    <text evidence="19">The sequence shown here is derived from an EMBL/GenBank/DDBJ whole genome shotgun (WGS) entry which is preliminary data.</text>
</comment>
<dbReference type="Pfam" id="PF12937">
    <property type="entry name" value="F-box-like"/>
    <property type="match status" value="1"/>
</dbReference>
<feature type="compositionally biased region" description="Polar residues" evidence="15">
    <location>
        <begin position="1229"/>
        <end position="1239"/>
    </location>
</feature>
<evidence type="ECO:0000256" key="9">
    <source>
        <dbReference type="ARBA" id="ARBA00022990"/>
    </source>
</evidence>
<dbReference type="FunFam" id="1.10.510.10:FF:000121">
    <property type="entry name" value="Serine/threonine-protein kinase nrc-2"/>
    <property type="match status" value="1"/>
</dbReference>
<dbReference type="HAMAP" id="MF_03122">
    <property type="entry name" value="Ribosomal_eS1_euk"/>
    <property type="match status" value="1"/>
</dbReference>
<dbReference type="EMBL" id="SPOF01000082">
    <property type="protein sequence ID" value="TIB07667.1"/>
    <property type="molecule type" value="Genomic_DNA"/>
</dbReference>
<dbReference type="SUPFAM" id="SSF56112">
    <property type="entry name" value="Protein kinase-like (PK-like)"/>
    <property type="match status" value="1"/>
</dbReference>
<sequence>MAVGKNKSFSKRGAGNKRRAVDAFAKKDWYDLKAPSLFETRNIGKTVVNRSAGLKNADDSLKGRVVELSLGDLNKDEDQAFRKMKLKVDSIQGKNCLTSFYGMDMTSDKLRSLVRKWQSLIEAHVDVRTTDGYLVRLFAIAFTKRRPQQVKKTTYAKSSQIKEIRKKMFDIMTREAGSCDLKQLVQKFVPEAIGREIEKSTRNIYPLQNVFIRKAKILKAPKFELGKLLEQHGGAQAATEDSGVKVSKGTDYVEPAPLASSRLDSWILTAMSENVERNWMRIFKRTQTNLDDSQGESTKSKLIRRVASAPNTNKLFKKSSSNLLSPLEKNNIYDSNHNTSENTISSTSTSTKYQTLDHTSIEKADKFDKVVTKSPSKPPFKRTYSSNSIKTRVAQVTPASFEKIKLLGKGDVGKVFLVREKSSGSLFAMKVLNKREMVKRNKIKRALAEQEILSTSNHPFIVTLHHSFQSASYLYFCMEYCIGGEFFRALQTRPGRCLSENDAKFYAAEVIAALEYLHLMGYVYRDLKPENILLHSSGHLMLSDFDLSKQGKTTGGGAPTMKHGQNGLPILDTRSCVADFRTNSFVGTEEYIAPEVIRGHGHTSAVDWWTLGILIYEMIFATTPFKGSNRNMTFSNVLKQDVDFPDSYHNMCSSSGRSLIRKLLIKDENKRLGSTSGASEVKQHKWFNTLNWGLLRNLKPPIIPRNGNETDAVNFRHLRESRSIDFDNQTIQSKNDTIDPFRFFASIYIVDTVNYSCPYGFLIDGVMASLRDLPTELLLKIIDWLDLKDVVHLSGVNRLLYSVAISNTVWYSINQRTLPEVDIDSWMMKLGLSDRDLYTNVTRYAKSFTYVHAGNVYPQGHLLHWTISATEPISQGKLVSITNTFTPTPAYTSALEQARWIYVNDANILLNDVISDYVEAGLRITEERVSDIAVKFTGSPSWPVIAVDVESGAEKRMEGYRSEDVPIRHLLCPKHEDEDHVEETYLQTHPFHHLTPFLAQRRGIVSVFHFNRPYPWPEDEPLETVQLVQPGDGAPTDSDSDIVGYYAGTYGGHGIEVLGMRRFNSADGRPLLEFVKVTGDDNVPRGLVSLRVFLDEEVRDTELVSDQHESRLSSDDNLPWPIDSPTRPAGVSFAGVGKIAHSLDKRGRAHREGESGVRALDRLAQYAYNEKRRLRPQEFMSDAQLKAQKRQERLLAKSTDRLAKLTGGSADRVVSDTGGREKVEKGSDSVGNTGNTLKSNVEDPGDIDLADIAGQTASMDEVDSDKAFRSLLEQRSGDIPDIPSFEQLLRSQSTAPEQQTAMPKPRNERMLAVIRVMRVISVVGLSVFAVIHSSILPWHESFSTLASADSEKRLEDTNADGAGVAFFPLWSTLLPLQIFFYVLTSHLSPESQTKFKRLPEWAQGLLESPLVPRWITNVFRWLKIASHFLDDLALAVFTIVAIEVVSEYM</sequence>
<evidence type="ECO:0000256" key="13">
    <source>
        <dbReference type="HAMAP-Rule" id="MF_03122"/>
    </source>
</evidence>
<keyword evidence="3" id="KW-0723">Serine/threonine-protein kinase</keyword>
<keyword evidence="4" id="KW-0808">Transferase</keyword>
<dbReference type="GO" id="GO:0022627">
    <property type="term" value="C:cytosolic small ribosomal subunit"/>
    <property type="evidence" value="ECO:0007669"/>
    <property type="project" value="UniProtKB-UniRule"/>
</dbReference>
<dbReference type="PROSITE" id="PS50181">
    <property type="entry name" value="FBOX"/>
    <property type="match status" value="1"/>
</dbReference>
<evidence type="ECO:0000256" key="6">
    <source>
        <dbReference type="ARBA" id="ARBA00022777"/>
    </source>
</evidence>